<dbReference type="PANTHER" id="PTHR44688:SF25">
    <property type="entry name" value="HTH LUXR-TYPE DOMAIN-CONTAINING PROTEIN"/>
    <property type="match status" value="1"/>
</dbReference>
<evidence type="ECO:0000313" key="7">
    <source>
        <dbReference type="Proteomes" id="UP000248987"/>
    </source>
</evidence>
<dbReference type="PANTHER" id="PTHR44688">
    <property type="entry name" value="DNA-BINDING TRANSCRIPTIONAL ACTIVATOR DEVR_DOSR"/>
    <property type="match status" value="1"/>
</dbReference>
<keyword evidence="4" id="KW-0812">Transmembrane</keyword>
<dbReference type="RefSeq" id="WP_066431633.1">
    <property type="nucleotide sequence ID" value="NZ_LZRN01000007.1"/>
</dbReference>
<feature type="transmembrane region" description="Helical" evidence="4">
    <location>
        <begin position="35"/>
        <end position="52"/>
    </location>
</feature>
<dbReference type="InterPro" id="IPR000792">
    <property type="entry name" value="Tscrpt_reg_LuxR_C"/>
</dbReference>
<evidence type="ECO:0000313" key="6">
    <source>
        <dbReference type="EMBL" id="RAJ25877.1"/>
    </source>
</evidence>
<evidence type="ECO:0000256" key="2">
    <source>
        <dbReference type="ARBA" id="ARBA00023125"/>
    </source>
</evidence>
<keyword evidence="4" id="KW-1133">Transmembrane helix</keyword>
<gene>
    <name evidence="6" type="ORF">LX77_01293</name>
</gene>
<evidence type="ECO:0000259" key="5">
    <source>
        <dbReference type="PROSITE" id="PS50043"/>
    </source>
</evidence>
<keyword evidence="2" id="KW-0238">DNA-binding</keyword>
<evidence type="ECO:0000256" key="4">
    <source>
        <dbReference type="SAM" id="Phobius"/>
    </source>
</evidence>
<dbReference type="GO" id="GO:0006355">
    <property type="term" value="P:regulation of DNA-templated transcription"/>
    <property type="evidence" value="ECO:0007669"/>
    <property type="project" value="InterPro"/>
</dbReference>
<dbReference type="PRINTS" id="PR00038">
    <property type="entry name" value="HTHLUXR"/>
</dbReference>
<dbReference type="SUPFAM" id="SSF46894">
    <property type="entry name" value="C-terminal effector domain of the bipartite response regulators"/>
    <property type="match status" value="1"/>
</dbReference>
<dbReference type="CDD" id="cd06170">
    <property type="entry name" value="LuxR_C_like"/>
    <property type="match status" value="1"/>
</dbReference>
<protein>
    <submittedName>
        <fullName evidence="6">Regulatory LuxR family protein</fullName>
    </submittedName>
</protein>
<dbReference type="PROSITE" id="PS50043">
    <property type="entry name" value="HTH_LUXR_2"/>
    <property type="match status" value="1"/>
</dbReference>
<dbReference type="OrthoDB" id="9807565at2"/>
<feature type="domain" description="HTH luxR-type" evidence="5">
    <location>
        <begin position="69"/>
        <end position="134"/>
    </location>
</feature>
<keyword evidence="4" id="KW-0472">Membrane</keyword>
<accession>A0A1A7R4G6</accession>
<dbReference type="GO" id="GO:0003677">
    <property type="term" value="F:DNA binding"/>
    <property type="evidence" value="ECO:0007669"/>
    <property type="project" value="UniProtKB-KW"/>
</dbReference>
<evidence type="ECO:0000256" key="3">
    <source>
        <dbReference type="ARBA" id="ARBA00023163"/>
    </source>
</evidence>
<comment type="caution">
    <text evidence="6">The sequence shown here is derived from an EMBL/GenBank/DDBJ whole genome shotgun (WGS) entry which is preliminary data.</text>
</comment>
<organism evidence="6 7">
    <name type="scientific">Gelidibacter algens</name>
    <dbReference type="NCBI Taxonomy" id="49280"/>
    <lineage>
        <taxon>Bacteria</taxon>
        <taxon>Pseudomonadati</taxon>
        <taxon>Bacteroidota</taxon>
        <taxon>Flavobacteriia</taxon>
        <taxon>Flavobacteriales</taxon>
        <taxon>Flavobacteriaceae</taxon>
        <taxon>Gelidibacter</taxon>
    </lineage>
</organism>
<keyword evidence="3" id="KW-0804">Transcription</keyword>
<keyword evidence="7" id="KW-1185">Reference proteome</keyword>
<dbReference type="SMART" id="SM00421">
    <property type="entry name" value="HTH_LUXR"/>
    <property type="match status" value="1"/>
</dbReference>
<reference evidence="6 7" key="1">
    <citation type="submission" date="2018-06" db="EMBL/GenBank/DDBJ databases">
        <title>Genomic Encyclopedia of Archaeal and Bacterial Type Strains, Phase II (KMG-II): from individual species to whole genera.</title>
        <authorList>
            <person name="Goeker M."/>
        </authorList>
    </citation>
    <scope>NUCLEOTIDE SEQUENCE [LARGE SCALE GENOMIC DNA]</scope>
    <source>
        <strain evidence="6 7">DSM 12408</strain>
    </source>
</reference>
<dbReference type="AlphaFoldDB" id="A0A1A7R4G6"/>
<name>A0A1A7R4G6_9FLAO</name>
<dbReference type="InterPro" id="IPR016032">
    <property type="entry name" value="Sig_transdc_resp-reg_C-effctor"/>
</dbReference>
<proteinExistence type="predicted"/>
<dbReference type="InterPro" id="IPR036388">
    <property type="entry name" value="WH-like_DNA-bd_sf"/>
</dbReference>
<dbReference type="Proteomes" id="UP000248987">
    <property type="component" value="Unassembled WGS sequence"/>
</dbReference>
<evidence type="ECO:0000256" key="1">
    <source>
        <dbReference type="ARBA" id="ARBA00023015"/>
    </source>
</evidence>
<keyword evidence="1" id="KW-0805">Transcription regulation</keyword>
<dbReference type="STRING" id="49280.A9996_04825"/>
<sequence>MKKTILIFAALILALVLLFQLSTYAIISGNLEIEITIAIIAIVFFFIGIMLHKKSLLKQERPSSEIDSKKITDLEISNREYEVLQQIAIGLSNKEIAEKLFVSESTIKTHVSNLLIKLNAKRRTQAVQRAKDFQIL</sequence>
<dbReference type="EMBL" id="QLLQ01000003">
    <property type="protein sequence ID" value="RAJ25877.1"/>
    <property type="molecule type" value="Genomic_DNA"/>
</dbReference>
<dbReference type="Pfam" id="PF00196">
    <property type="entry name" value="GerE"/>
    <property type="match status" value="1"/>
</dbReference>
<dbReference type="PROSITE" id="PS00622">
    <property type="entry name" value="HTH_LUXR_1"/>
    <property type="match status" value="1"/>
</dbReference>
<dbReference type="Gene3D" id="1.10.10.10">
    <property type="entry name" value="Winged helix-like DNA-binding domain superfamily/Winged helix DNA-binding domain"/>
    <property type="match status" value="1"/>
</dbReference>